<comment type="caution">
    <text evidence="2">The sequence shown here is derived from an EMBL/GenBank/DDBJ whole genome shotgun (WGS) entry which is preliminary data.</text>
</comment>
<reference evidence="2" key="2">
    <citation type="submission" date="2023-06" db="EMBL/GenBank/DDBJ databases">
        <authorList>
            <consortium name="Lawrence Berkeley National Laboratory"/>
            <person name="Haridas S."/>
            <person name="Hensen N."/>
            <person name="Bonometti L."/>
            <person name="Westerberg I."/>
            <person name="Brannstrom I.O."/>
            <person name="Guillou S."/>
            <person name="Cros-Aarteil S."/>
            <person name="Calhoun S."/>
            <person name="Kuo A."/>
            <person name="Mondo S."/>
            <person name="Pangilinan J."/>
            <person name="Riley R."/>
            <person name="Labutti K."/>
            <person name="Andreopoulos B."/>
            <person name="Lipzen A."/>
            <person name="Chen C."/>
            <person name="Yanf M."/>
            <person name="Daum C."/>
            <person name="Ng V."/>
            <person name="Clum A."/>
            <person name="Steindorff A."/>
            <person name="Ohm R."/>
            <person name="Martin F."/>
            <person name="Silar P."/>
            <person name="Natvig D."/>
            <person name="Lalanne C."/>
            <person name="Gautier V."/>
            <person name="Ament-Velasquez S.L."/>
            <person name="Kruys A."/>
            <person name="Hutchinson M.I."/>
            <person name="Powell A.J."/>
            <person name="Barry K."/>
            <person name="Miller A.N."/>
            <person name="Grigoriev I.V."/>
            <person name="Debuchy R."/>
            <person name="Gladieux P."/>
            <person name="Thoren M.H."/>
            <person name="Johannesson H."/>
        </authorList>
    </citation>
    <scope>NUCLEOTIDE SEQUENCE</scope>
    <source>
        <strain evidence="2">SMH4131-1</strain>
    </source>
</reference>
<name>A0AAE0M9M5_9PEZI</name>
<dbReference type="AlphaFoldDB" id="A0AAE0M9M5"/>
<organism evidence="2 3">
    <name type="scientific">Cercophora scortea</name>
    <dbReference type="NCBI Taxonomy" id="314031"/>
    <lineage>
        <taxon>Eukaryota</taxon>
        <taxon>Fungi</taxon>
        <taxon>Dikarya</taxon>
        <taxon>Ascomycota</taxon>
        <taxon>Pezizomycotina</taxon>
        <taxon>Sordariomycetes</taxon>
        <taxon>Sordariomycetidae</taxon>
        <taxon>Sordariales</taxon>
        <taxon>Lasiosphaeriaceae</taxon>
        <taxon>Cercophora</taxon>
    </lineage>
</organism>
<evidence type="ECO:0000313" key="2">
    <source>
        <dbReference type="EMBL" id="KAK3324541.1"/>
    </source>
</evidence>
<reference evidence="2" key="1">
    <citation type="journal article" date="2023" name="Mol. Phylogenet. Evol.">
        <title>Genome-scale phylogeny and comparative genomics of the fungal order Sordariales.</title>
        <authorList>
            <person name="Hensen N."/>
            <person name="Bonometti L."/>
            <person name="Westerberg I."/>
            <person name="Brannstrom I.O."/>
            <person name="Guillou S."/>
            <person name="Cros-Aarteil S."/>
            <person name="Calhoun S."/>
            <person name="Haridas S."/>
            <person name="Kuo A."/>
            <person name="Mondo S."/>
            <person name="Pangilinan J."/>
            <person name="Riley R."/>
            <person name="LaButti K."/>
            <person name="Andreopoulos B."/>
            <person name="Lipzen A."/>
            <person name="Chen C."/>
            <person name="Yan M."/>
            <person name="Daum C."/>
            <person name="Ng V."/>
            <person name="Clum A."/>
            <person name="Steindorff A."/>
            <person name="Ohm R.A."/>
            <person name="Martin F."/>
            <person name="Silar P."/>
            <person name="Natvig D.O."/>
            <person name="Lalanne C."/>
            <person name="Gautier V."/>
            <person name="Ament-Velasquez S.L."/>
            <person name="Kruys A."/>
            <person name="Hutchinson M.I."/>
            <person name="Powell A.J."/>
            <person name="Barry K."/>
            <person name="Miller A.N."/>
            <person name="Grigoriev I.V."/>
            <person name="Debuchy R."/>
            <person name="Gladieux P."/>
            <person name="Hiltunen Thoren M."/>
            <person name="Johannesson H."/>
        </authorList>
    </citation>
    <scope>NUCLEOTIDE SEQUENCE</scope>
    <source>
        <strain evidence="2">SMH4131-1</strain>
    </source>
</reference>
<feature type="non-terminal residue" evidence="2">
    <location>
        <position position="95"/>
    </location>
</feature>
<evidence type="ECO:0000256" key="1">
    <source>
        <dbReference type="SAM" id="MobiDB-lite"/>
    </source>
</evidence>
<dbReference type="EMBL" id="JAUEPO010000004">
    <property type="protein sequence ID" value="KAK3324541.1"/>
    <property type="molecule type" value="Genomic_DNA"/>
</dbReference>
<sequence>MNLSLIGGPATRKLKSPTPQSSVLPGIQQTRLFVLRVVLLSRGWDASHRHRCIEASNHQVQRLSGSALAVIFTIFFCDYVVNVKDETYQRCWIEP</sequence>
<protein>
    <submittedName>
        <fullName evidence="2">Uncharacterized protein</fullName>
    </submittedName>
</protein>
<gene>
    <name evidence="2" type="ORF">B0T19DRAFT_386729</name>
</gene>
<feature type="region of interest" description="Disordered" evidence="1">
    <location>
        <begin position="1"/>
        <end position="22"/>
    </location>
</feature>
<dbReference type="Proteomes" id="UP001286456">
    <property type="component" value="Unassembled WGS sequence"/>
</dbReference>
<keyword evidence="3" id="KW-1185">Reference proteome</keyword>
<accession>A0AAE0M9M5</accession>
<evidence type="ECO:0000313" key="3">
    <source>
        <dbReference type="Proteomes" id="UP001286456"/>
    </source>
</evidence>
<proteinExistence type="predicted"/>